<reference evidence="3 4" key="1">
    <citation type="journal article" date="2019" name="Int. J. Syst. Evol. Microbiol.">
        <title>The Global Catalogue of Microorganisms (GCM) 10K type strain sequencing project: providing services to taxonomists for standard genome sequencing and annotation.</title>
        <authorList>
            <consortium name="The Broad Institute Genomics Platform"/>
            <consortium name="The Broad Institute Genome Sequencing Center for Infectious Disease"/>
            <person name="Wu L."/>
            <person name="Ma J."/>
        </authorList>
    </citation>
    <scope>NUCLEOTIDE SEQUENCE [LARGE SCALE GENOMIC DNA]</scope>
    <source>
        <strain evidence="3 4">JCM 14546</strain>
    </source>
</reference>
<dbReference type="PROSITE" id="PS00061">
    <property type="entry name" value="ADH_SHORT"/>
    <property type="match status" value="1"/>
</dbReference>
<dbReference type="Proteomes" id="UP001500755">
    <property type="component" value="Unassembled WGS sequence"/>
</dbReference>
<dbReference type="PANTHER" id="PTHR42760:SF78">
    <property type="entry name" value="3-OXOACYL-[ACYL-CARRIER-PROTEIN] REDUCTASE [NADH]"/>
    <property type="match status" value="1"/>
</dbReference>
<name>A0ABN2TNJ3_9MICO</name>
<dbReference type="Gene3D" id="3.40.50.720">
    <property type="entry name" value="NAD(P)-binding Rossmann-like Domain"/>
    <property type="match status" value="2"/>
</dbReference>
<dbReference type="InterPro" id="IPR036291">
    <property type="entry name" value="NAD(P)-bd_dom_sf"/>
</dbReference>
<dbReference type="Pfam" id="PF13561">
    <property type="entry name" value="adh_short_C2"/>
    <property type="match status" value="1"/>
</dbReference>
<dbReference type="InterPro" id="IPR002347">
    <property type="entry name" value="SDR_fam"/>
</dbReference>
<evidence type="ECO:0000259" key="2">
    <source>
        <dbReference type="SMART" id="SM00822"/>
    </source>
</evidence>
<dbReference type="SMART" id="SM00822">
    <property type="entry name" value="PKS_KR"/>
    <property type="match status" value="1"/>
</dbReference>
<evidence type="ECO:0000256" key="1">
    <source>
        <dbReference type="ARBA" id="ARBA00006484"/>
    </source>
</evidence>
<evidence type="ECO:0000313" key="3">
    <source>
        <dbReference type="EMBL" id="GAA2014674.1"/>
    </source>
</evidence>
<dbReference type="PRINTS" id="PR00081">
    <property type="entry name" value="GDHRDH"/>
</dbReference>
<gene>
    <name evidence="3" type="ORF">GCM10009755_28010</name>
</gene>
<dbReference type="InterPro" id="IPR057326">
    <property type="entry name" value="KR_dom"/>
</dbReference>
<dbReference type="SUPFAM" id="SSF51735">
    <property type="entry name" value="NAD(P)-binding Rossmann-fold domains"/>
    <property type="match status" value="2"/>
</dbReference>
<accession>A0ABN2TNJ3</accession>
<dbReference type="InterPro" id="IPR020904">
    <property type="entry name" value="Sc_DH/Rdtase_CS"/>
</dbReference>
<proteinExistence type="inferred from homology"/>
<comment type="similarity">
    <text evidence="1">Belongs to the short-chain dehydrogenases/reductases (SDR) family.</text>
</comment>
<evidence type="ECO:0000313" key="4">
    <source>
        <dbReference type="Proteomes" id="UP001500755"/>
    </source>
</evidence>
<dbReference type="PRINTS" id="PR00080">
    <property type="entry name" value="SDRFAMILY"/>
</dbReference>
<feature type="domain" description="Ketoreductase" evidence="2">
    <location>
        <begin position="226"/>
        <end position="404"/>
    </location>
</feature>
<keyword evidence="4" id="KW-1185">Reference proteome</keyword>
<comment type="caution">
    <text evidence="3">The sequence shown here is derived from an EMBL/GenBank/DDBJ whole genome shotgun (WGS) entry which is preliminary data.</text>
</comment>
<sequence>MSNFPKNHAAKNSDAYLSLVNGPLGRITKSLGLPAPVPLRRFDAEDPHGGFLTDPVLVLGSTPGAEFVAELLLDEGCDVHRQPGASTRFSAIVAGFDGLSDPGELEGTSLAIGSALRALATCGRVVTLSDAEEDGASVAANATRRAVTGIVRSLAHEMRKGSTANGIVLDGVAPSAPSVAAALWFLLSAKSAYVSGQFLTVSGDAGSPVTRTAFAATGTAGPLAGRVAVVTGAARGIGASIAETLVRDGAEVYGVDVPAAGEALARTMNRLGGVSIQLDITRADAAAVIAARVKKPIDVLVHNAGITRDKMLANMDEARWASVLGVNLQAQLAMNAGLTEAGAWGEAPHVISLASTSGIAGNRGQTNYAASKAGIIGMVASAAEEFAARGGTINAVAPGFIETDMTAKMPVLTRQVARRLSSLQQGGLPQDVAEAIAFLASEGAAGINGTTLRVCGQNMVGA</sequence>
<dbReference type="EMBL" id="BAAANO010000035">
    <property type="protein sequence ID" value="GAA2014674.1"/>
    <property type="molecule type" value="Genomic_DNA"/>
</dbReference>
<dbReference type="RefSeq" id="WP_344310717.1">
    <property type="nucleotide sequence ID" value="NZ_BAAANO010000035.1"/>
</dbReference>
<dbReference type="NCBIfam" id="NF006110">
    <property type="entry name" value="PRK08261.1"/>
    <property type="match status" value="1"/>
</dbReference>
<dbReference type="PANTHER" id="PTHR42760">
    <property type="entry name" value="SHORT-CHAIN DEHYDROGENASES/REDUCTASES FAMILY MEMBER"/>
    <property type="match status" value="1"/>
</dbReference>
<protein>
    <submittedName>
        <fullName evidence="3">3-oxoacyl-ACP reductase</fullName>
    </submittedName>
</protein>
<organism evidence="3 4">
    <name type="scientific">Brevibacterium samyangense</name>
    <dbReference type="NCBI Taxonomy" id="366888"/>
    <lineage>
        <taxon>Bacteria</taxon>
        <taxon>Bacillati</taxon>
        <taxon>Actinomycetota</taxon>
        <taxon>Actinomycetes</taxon>
        <taxon>Micrococcales</taxon>
        <taxon>Brevibacteriaceae</taxon>
        <taxon>Brevibacterium</taxon>
    </lineage>
</organism>